<evidence type="ECO:0000313" key="4">
    <source>
        <dbReference type="Proteomes" id="UP000013785"/>
    </source>
</evidence>
<dbReference type="InterPro" id="IPR050661">
    <property type="entry name" value="BglG_antiterminators"/>
</dbReference>
<dbReference type="eggNOG" id="COG3711">
    <property type="taxonomic scope" value="Bacteria"/>
</dbReference>
<dbReference type="Proteomes" id="UP000013785">
    <property type="component" value="Unassembled WGS sequence"/>
</dbReference>
<dbReference type="PANTHER" id="PTHR30185">
    <property type="entry name" value="CRYPTIC BETA-GLUCOSIDE BGL OPERON ANTITERMINATOR"/>
    <property type="match status" value="1"/>
</dbReference>
<comment type="caution">
    <text evidence="3">The sequence shown here is derived from an EMBL/GenBank/DDBJ whole genome shotgun (WGS) entry which is preliminary data.</text>
</comment>
<dbReference type="InterPro" id="IPR011608">
    <property type="entry name" value="PRD"/>
</dbReference>
<dbReference type="Gene3D" id="2.30.24.10">
    <property type="entry name" value="CAT RNA-binding domain"/>
    <property type="match status" value="1"/>
</dbReference>
<dbReference type="InterPro" id="IPR036634">
    <property type="entry name" value="PRD_sf"/>
</dbReference>
<dbReference type="SMART" id="SM01061">
    <property type="entry name" value="CAT_RBD"/>
    <property type="match status" value="1"/>
</dbReference>
<keyword evidence="1" id="KW-0677">Repeat</keyword>
<dbReference type="Pfam" id="PF00874">
    <property type="entry name" value="PRD"/>
    <property type="match status" value="2"/>
</dbReference>
<dbReference type="HOGENOM" id="CLU_078802_0_0_9"/>
<dbReference type="SUPFAM" id="SSF63520">
    <property type="entry name" value="PTS-regulatory domain, PRD"/>
    <property type="match status" value="2"/>
</dbReference>
<dbReference type="STRING" id="154621.RV11_GL003354"/>
<protein>
    <recommendedName>
        <fullName evidence="2">PRD domain-containing protein</fullName>
    </recommendedName>
</protein>
<dbReference type="NCBIfam" id="NF046042">
    <property type="entry name" value="LicT"/>
    <property type="match status" value="1"/>
</dbReference>
<dbReference type="Gene3D" id="1.10.1790.10">
    <property type="entry name" value="PRD domain"/>
    <property type="match status" value="2"/>
</dbReference>
<dbReference type="PROSITE" id="PS51372">
    <property type="entry name" value="PRD_2"/>
    <property type="match status" value="2"/>
</dbReference>
<name>R3WN37_9ENTE</name>
<evidence type="ECO:0000256" key="1">
    <source>
        <dbReference type="ARBA" id="ARBA00022737"/>
    </source>
</evidence>
<proteinExistence type="predicted"/>
<gene>
    <name evidence="3" type="ORF">UC3_00408</name>
</gene>
<dbReference type="AlphaFoldDB" id="R3WN37"/>
<dbReference type="GO" id="GO:0003723">
    <property type="term" value="F:RNA binding"/>
    <property type="evidence" value="ECO:0007669"/>
    <property type="project" value="InterPro"/>
</dbReference>
<feature type="domain" description="PRD" evidence="2">
    <location>
        <begin position="171"/>
        <end position="277"/>
    </location>
</feature>
<dbReference type="OrthoDB" id="9813552at2"/>
<dbReference type="PANTHER" id="PTHR30185:SF15">
    <property type="entry name" value="CRYPTIC BETA-GLUCOSIDE BGL OPERON ANTITERMINATOR"/>
    <property type="match status" value="1"/>
</dbReference>
<reference evidence="3 4" key="1">
    <citation type="submission" date="2013-02" db="EMBL/GenBank/DDBJ databases">
        <title>The Genome Sequence of Enterococcus phoeniculicola BAA-412.</title>
        <authorList>
            <consortium name="The Broad Institute Genome Sequencing Platform"/>
            <consortium name="The Broad Institute Genome Sequencing Center for Infectious Disease"/>
            <person name="Earl A.M."/>
            <person name="Gilmore M.S."/>
            <person name="Lebreton F."/>
            <person name="Walker B."/>
            <person name="Young S.K."/>
            <person name="Zeng Q."/>
            <person name="Gargeya S."/>
            <person name="Fitzgerald M."/>
            <person name="Haas B."/>
            <person name="Abouelleil A."/>
            <person name="Alvarado L."/>
            <person name="Arachchi H.M."/>
            <person name="Berlin A.M."/>
            <person name="Chapman S.B."/>
            <person name="Dewar J."/>
            <person name="Goldberg J."/>
            <person name="Griggs A."/>
            <person name="Gujja S."/>
            <person name="Hansen M."/>
            <person name="Howarth C."/>
            <person name="Imamovic A."/>
            <person name="Larimer J."/>
            <person name="McCowan C."/>
            <person name="Murphy C."/>
            <person name="Neiman D."/>
            <person name="Pearson M."/>
            <person name="Priest M."/>
            <person name="Roberts A."/>
            <person name="Saif S."/>
            <person name="Shea T."/>
            <person name="Sisk P."/>
            <person name="Sykes S."/>
            <person name="Wortman J."/>
            <person name="Nusbaum C."/>
            <person name="Birren B."/>
        </authorList>
    </citation>
    <scope>NUCLEOTIDE SEQUENCE [LARGE SCALE GENOMIC DNA]</scope>
    <source>
        <strain evidence="3 4">ATCC BAA-412</strain>
    </source>
</reference>
<organism evidence="3 4">
    <name type="scientific">Enterococcus phoeniculicola ATCC BAA-412</name>
    <dbReference type="NCBI Taxonomy" id="1158610"/>
    <lineage>
        <taxon>Bacteria</taxon>
        <taxon>Bacillati</taxon>
        <taxon>Bacillota</taxon>
        <taxon>Bacilli</taxon>
        <taxon>Lactobacillales</taxon>
        <taxon>Enterococcaceae</taxon>
        <taxon>Enterococcus</taxon>
    </lineage>
</organism>
<accession>R3WN37</accession>
<dbReference type="Pfam" id="PF03123">
    <property type="entry name" value="CAT_RBD"/>
    <property type="match status" value="1"/>
</dbReference>
<dbReference type="PATRIC" id="fig|1158610.3.peg.384"/>
<sequence>MEIIKIFNNNIALVTNERGRQVIVKGKGISFQKQAGDIIVSSQVEQFFPLSDKETFEKFEELLSDLPIEYLDLSTKIIDQAKLTLGKKLNESIYLSLADHIYGTLSRKKEGIELKNPLLWEIKSFYPDEYQIGEYALAQIKKDFDLTLIQDEAGFIALHLVNAESDYETPDAYMITKLMQELTNIVRYFFQVNFNEDSVYYYRFITHLKFFAQRIVSKTTYEGTEDTEMIDFMKKKYPKSFECVGKIVTHLARNYDYHLSDEECLYLTVHIQKVIYK</sequence>
<feature type="domain" description="PRD" evidence="2">
    <location>
        <begin position="65"/>
        <end position="170"/>
    </location>
</feature>
<evidence type="ECO:0000313" key="3">
    <source>
        <dbReference type="EMBL" id="EOL48857.1"/>
    </source>
</evidence>
<dbReference type="RefSeq" id="WP_010767083.1">
    <property type="nucleotide sequence ID" value="NZ_ASWE01000004.1"/>
</dbReference>
<evidence type="ECO:0000259" key="2">
    <source>
        <dbReference type="PROSITE" id="PS51372"/>
    </source>
</evidence>
<dbReference type="GO" id="GO:0006355">
    <property type="term" value="P:regulation of DNA-templated transcription"/>
    <property type="evidence" value="ECO:0007669"/>
    <property type="project" value="InterPro"/>
</dbReference>
<dbReference type="InterPro" id="IPR004341">
    <property type="entry name" value="CAT_RNA-bd_dom"/>
</dbReference>
<dbReference type="EMBL" id="AJAT01000007">
    <property type="protein sequence ID" value="EOL48857.1"/>
    <property type="molecule type" value="Genomic_DNA"/>
</dbReference>
<dbReference type="SUPFAM" id="SSF50151">
    <property type="entry name" value="SacY-like RNA-binding domain"/>
    <property type="match status" value="1"/>
</dbReference>
<keyword evidence="4" id="KW-1185">Reference proteome</keyword>
<dbReference type="InterPro" id="IPR036650">
    <property type="entry name" value="CAT_RNA-bd_dom_sf"/>
</dbReference>